<accession>A0ABY0MXN0</accession>
<feature type="compositionally biased region" description="Polar residues" evidence="1">
    <location>
        <begin position="1"/>
        <end position="10"/>
    </location>
</feature>
<reference evidence="2 3" key="1">
    <citation type="submission" date="2016-10" db="EMBL/GenBank/DDBJ databases">
        <authorList>
            <person name="Varghese N."/>
            <person name="Submissions S."/>
        </authorList>
    </citation>
    <scope>NUCLEOTIDE SEQUENCE [LARGE SCALE GENOMIC DNA]</scope>
    <source>
        <strain evidence="2 3">DSM 2260</strain>
    </source>
</reference>
<gene>
    <name evidence="2" type="ORF">SAMN04488504_10949</name>
</gene>
<keyword evidence="3" id="KW-1185">Reference proteome</keyword>
<sequence>MGNRSRTSQPPRVGPKPGDDLDTQHHRQHQAGRNCSTHLAESGIHSTFSTTLNTTPLIHARTLRTKCRNLSATSPTTRTNAVPASPYRGHSHVLSAGCSSHAPRSLRALAYTAKQDLKAMPTHPDSRATAPAREKIECLSVGDMRAPLCDFRAETTPPGALSTREGEAPTAPSAIHAGRDVPSMNQDAHSVKHNPLTAQSHPPPRGCGPSVGPPQVENGPASPRNRRGPSPQWGRRPLPLSRARRPFPAVLMPSPGHVTPATRLNPPHSPPRFVGSAGHFTSRSSAFTQSFRGGRGGRGVAVPPATFFFFLFNNLSLGGSGGSLFSGTPT</sequence>
<name>A0ABY0MXN0_9BACT</name>
<feature type="region of interest" description="Disordered" evidence="1">
    <location>
        <begin position="247"/>
        <end position="266"/>
    </location>
</feature>
<dbReference type="EMBL" id="FNAJ01000009">
    <property type="protein sequence ID" value="SDE60650.1"/>
    <property type="molecule type" value="Genomic_DNA"/>
</dbReference>
<feature type="region of interest" description="Disordered" evidence="1">
    <location>
        <begin position="153"/>
        <end position="240"/>
    </location>
</feature>
<feature type="region of interest" description="Disordered" evidence="1">
    <location>
        <begin position="1"/>
        <end position="34"/>
    </location>
</feature>
<proteinExistence type="predicted"/>
<protein>
    <submittedName>
        <fullName evidence="2">Uncharacterized protein</fullName>
    </submittedName>
</protein>
<comment type="caution">
    <text evidence="2">The sequence shown here is derived from an EMBL/GenBank/DDBJ whole genome shotgun (WGS) entry which is preliminary data.</text>
</comment>
<evidence type="ECO:0000313" key="3">
    <source>
        <dbReference type="Proteomes" id="UP000198717"/>
    </source>
</evidence>
<evidence type="ECO:0000256" key="1">
    <source>
        <dbReference type="SAM" id="MobiDB-lite"/>
    </source>
</evidence>
<dbReference type="Proteomes" id="UP000198717">
    <property type="component" value="Unassembled WGS sequence"/>
</dbReference>
<evidence type="ECO:0000313" key="2">
    <source>
        <dbReference type="EMBL" id="SDE60650.1"/>
    </source>
</evidence>
<organism evidence="2 3">
    <name type="scientific">Myxococcus virescens</name>
    <dbReference type="NCBI Taxonomy" id="83456"/>
    <lineage>
        <taxon>Bacteria</taxon>
        <taxon>Pseudomonadati</taxon>
        <taxon>Myxococcota</taxon>
        <taxon>Myxococcia</taxon>
        <taxon>Myxococcales</taxon>
        <taxon>Cystobacterineae</taxon>
        <taxon>Myxococcaceae</taxon>
        <taxon>Myxococcus</taxon>
    </lineage>
</organism>